<keyword evidence="2" id="KW-1185">Reference proteome</keyword>
<gene>
    <name evidence="1" type="ORF">V8201_00930</name>
</gene>
<name>A0ABU8GXM9_9SPHN</name>
<dbReference type="Gene3D" id="3.10.450.530">
    <property type="entry name" value="Ribonuclease toxin, BrnT, of type II toxin-antitoxin system"/>
    <property type="match status" value="1"/>
</dbReference>
<proteinExistence type="predicted"/>
<evidence type="ECO:0000313" key="1">
    <source>
        <dbReference type="EMBL" id="MEI5685634.1"/>
    </source>
</evidence>
<protein>
    <submittedName>
        <fullName evidence="1">BrnT family toxin</fullName>
    </submittedName>
</protein>
<dbReference type="RefSeq" id="WP_081792900.1">
    <property type="nucleotide sequence ID" value="NZ_JBBBDM010000001.1"/>
</dbReference>
<evidence type="ECO:0000313" key="2">
    <source>
        <dbReference type="Proteomes" id="UP001367771"/>
    </source>
</evidence>
<dbReference type="EMBL" id="JBBBDM010000001">
    <property type="protein sequence ID" value="MEI5685634.1"/>
    <property type="molecule type" value="Genomic_DNA"/>
</dbReference>
<organism evidence="1 2">
    <name type="scientific">Sphingomonas kyungheensis</name>
    <dbReference type="NCBI Taxonomy" id="1069987"/>
    <lineage>
        <taxon>Bacteria</taxon>
        <taxon>Pseudomonadati</taxon>
        <taxon>Pseudomonadota</taxon>
        <taxon>Alphaproteobacteria</taxon>
        <taxon>Sphingomonadales</taxon>
        <taxon>Sphingomonadaceae</taxon>
        <taxon>Sphingomonas</taxon>
    </lineage>
</organism>
<dbReference type="Pfam" id="PF04365">
    <property type="entry name" value="BrnT_toxin"/>
    <property type="match status" value="1"/>
</dbReference>
<accession>A0ABU8GXM9</accession>
<dbReference type="Proteomes" id="UP001367771">
    <property type="component" value="Unassembled WGS sequence"/>
</dbReference>
<reference evidence="1 2" key="1">
    <citation type="journal article" date="2013" name="Int. J. Syst. Evol. Microbiol.">
        <title>Sphingomonas kyungheensis sp. nov., a bacterium with ginsenoside-converting activity isolated from soil of a ginseng field.</title>
        <authorList>
            <person name="Son H.M."/>
            <person name="Yang J.E."/>
            <person name="Park Y."/>
            <person name="Han C.K."/>
            <person name="Kim S.G."/>
            <person name="Kook M."/>
            <person name="Yi T.H."/>
        </authorList>
    </citation>
    <scope>NUCLEOTIDE SEQUENCE [LARGE SCALE GENOMIC DNA]</scope>
    <source>
        <strain evidence="1 2">LMG 26582</strain>
    </source>
</reference>
<dbReference type="InterPro" id="IPR038573">
    <property type="entry name" value="BrnT_sf"/>
</dbReference>
<sequence length="90" mass="10411">MDGEISFDPVKRAMTLADRGLDFAEAGQVFDSRSKTVIDDRFDYGEVRYVTYGWLEQDAVAVVWTERDGGCRVISMRHMHQWEIRHVGLD</sequence>
<dbReference type="InterPro" id="IPR007460">
    <property type="entry name" value="BrnT_toxin"/>
</dbReference>
<comment type="caution">
    <text evidence="1">The sequence shown here is derived from an EMBL/GenBank/DDBJ whole genome shotgun (WGS) entry which is preliminary data.</text>
</comment>